<evidence type="ECO:0000313" key="3">
    <source>
        <dbReference type="Proteomes" id="UP001224516"/>
    </source>
</evidence>
<proteinExistence type="predicted"/>
<dbReference type="SUPFAM" id="SSF53850">
    <property type="entry name" value="Periplasmic binding protein-like II"/>
    <property type="match status" value="1"/>
</dbReference>
<dbReference type="InterPro" id="IPR001638">
    <property type="entry name" value="Solute-binding_3/MltF_N"/>
</dbReference>
<organism evidence="2 3">
    <name type="scientific">Chromobacterium amazonense</name>
    <dbReference type="NCBI Taxonomy" id="1382803"/>
    <lineage>
        <taxon>Bacteria</taxon>
        <taxon>Pseudomonadati</taxon>
        <taxon>Pseudomonadota</taxon>
        <taxon>Betaproteobacteria</taxon>
        <taxon>Neisseriales</taxon>
        <taxon>Chromobacteriaceae</taxon>
        <taxon>Chromobacterium</taxon>
    </lineage>
</organism>
<protein>
    <submittedName>
        <fullName evidence="2">Transporter substrate-binding domain-containing protein</fullName>
    </submittedName>
</protein>
<reference evidence="2 3" key="1">
    <citation type="submission" date="2023-12" db="EMBL/GenBank/DDBJ databases">
        <title>Evaluation and characterization of a potential secondary metabolite violacein from indigenous Chromobacterium amazonense SAM215.</title>
        <authorList>
            <person name="Tarafdar M.R."/>
            <person name="Abedin S.M."/>
            <person name="Atiqua A."/>
            <person name="Saha A."/>
            <person name="Khan S.N."/>
        </authorList>
    </citation>
    <scope>NUCLEOTIDE SEQUENCE [LARGE SCALE GENOMIC DNA]</scope>
    <source>
        <strain evidence="2 3">SAM215</strain>
    </source>
</reference>
<dbReference type="Proteomes" id="UP001224516">
    <property type="component" value="Unassembled WGS sequence"/>
</dbReference>
<dbReference type="PANTHER" id="PTHR38834">
    <property type="entry name" value="PERIPLASMIC SUBSTRATE BINDING PROTEIN FAMILY 3"/>
    <property type="match status" value="1"/>
</dbReference>
<keyword evidence="3" id="KW-1185">Reference proteome</keyword>
<dbReference type="Pfam" id="PF00497">
    <property type="entry name" value="SBP_bac_3"/>
    <property type="match status" value="1"/>
</dbReference>
<dbReference type="Gene3D" id="3.40.190.10">
    <property type="entry name" value="Periplasmic binding protein-like II"/>
    <property type="match status" value="2"/>
</dbReference>
<comment type="caution">
    <text evidence="2">The sequence shown here is derived from an EMBL/GenBank/DDBJ whole genome shotgun (WGS) entry which is preliminary data.</text>
</comment>
<accession>A0ABU8V3I1</accession>
<dbReference type="EMBL" id="JAVFJF020000027">
    <property type="protein sequence ID" value="MEJ8675725.1"/>
    <property type="molecule type" value="Genomic_DNA"/>
</dbReference>
<evidence type="ECO:0000259" key="1">
    <source>
        <dbReference type="Pfam" id="PF00497"/>
    </source>
</evidence>
<name>A0ABU8V3I1_9NEIS</name>
<sequence>MKRCWWVLLGLLVLPGHAESLRMLLAPVPGIMEPRADGKQSGDGVDLMQAISRRSGIAFQYEFYPQARAILLTQQQADACTPIAQLQNLKPMFKWSAPILPIQIVLVARADDARTWSGLEQARKLRVGALRGSMVEGRLKQLGFFPEESADFRTGLRKLQQGHLDLWGMVDVGLSTASSKLDLPPPRVALVVERSDVALACNNKVSDEAIAALNQAIAAMRKDGSIQKFPLR</sequence>
<feature type="domain" description="Solute-binding protein family 3/N-terminal" evidence="1">
    <location>
        <begin position="35"/>
        <end position="228"/>
    </location>
</feature>
<dbReference type="RefSeq" id="WP_307912765.1">
    <property type="nucleotide sequence ID" value="NZ_JAVFJF020000027.1"/>
</dbReference>
<dbReference type="PANTHER" id="PTHR38834:SF3">
    <property type="entry name" value="SOLUTE-BINDING PROTEIN FAMILY 3_N-TERMINAL DOMAIN-CONTAINING PROTEIN"/>
    <property type="match status" value="1"/>
</dbReference>
<evidence type="ECO:0000313" key="2">
    <source>
        <dbReference type="EMBL" id="MEJ8675725.1"/>
    </source>
</evidence>
<gene>
    <name evidence="2" type="ORF">QCL97_013390</name>
</gene>